<keyword evidence="2" id="KW-1277">Toxin-antitoxin system</keyword>
<comment type="similarity">
    <text evidence="1">Belongs to the HicA mRNA interferase family.</text>
</comment>
<evidence type="ECO:0000256" key="4">
    <source>
        <dbReference type="ARBA" id="ARBA00022759"/>
    </source>
</evidence>
<gene>
    <name evidence="8" type="ORF">H8E80_09375</name>
</gene>
<keyword evidence="3" id="KW-0540">Nuclease</keyword>
<accession>A0A8J6TCM8</accession>
<dbReference type="SUPFAM" id="SSF54786">
    <property type="entry name" value="YcfA/nrd intein domain"/>
    <property type="match status" value="1"/>
</dbReference>
<evidence type="ECO:0000256" key="3">
    <source>
        <dbReference type="ARBA" id="ARBA00022722"/>
    </source>
</evidence>
<dbReference type="Pfam" id="PF07927">
    <property type="entry name" value="HicA_toxin"/>
    <property type="match status" value="1"/>
</dbReference>
<evidence type="ECO:0000313" key="9">
    <source>
        <dbReference type="Proteomes" id="UP000603545"/>
    </source>
</evidence>
<organism evidence="8 9">
    <name type="scientific">Candidatus Desulfaltia bathyphila</name>
    <dbReference type="NCBI Taxonomy" id="2841697"/>
    <lineage>
        <taxon>Bacteria</taxon>
        <taxon>Pseudomonadati</taxon>
        <taxon>Thermodesulfobacteriota</taxon>
        <taxon>Desulfobacteria</taxon>
        <taxon>Desulfobacterales</taxon>
        <taxon>Desulfobacterales incertae sedis</taxon>
        <taxon>Candidatus Desulfaltia</taxon>
    </lineage>
</organism>
<dbReference type="Proteomes" id="UP000603545">
    <property type="component" value="Unassembled WGS sequence"/>
</dbReference>
<keyword evidence="5" id="KW-0378">Hydrolase</keyword>
<reference evidence="8 9" key="1">
    <citation type="submission" date="2020-08" db="EMBL/GenBank/DDBJ databases">
        <title>Bridging the membrane lipid divide: bacteria of the FCB group superphylum have the potential to synthesize archaeal ether lipids.</title>
        <authorList>
            <person name="Villanueva L."/>
            <person name="Von Meijenfeldt F.A.B."/>
            <person name="Westbye A.B."/>
            <person name="Yadav S."/>
            <person name="Hopmans E.C."/>
            <person name="Dutilh B.E."/>
            <person name="Sinninghe Damste J.S."/>
        </authorList>
    </citation>
    <scope>NUCLEOTIDE SEQUENCE [LARGE SCALE GENOMIC DNA]</scope>
    <source>
        <strain evidence="8">NIOZ-UU82</strain>
    </source>
</reference>
<evidence type="ECO:0000313" key="8">
    <source>
        <dbReference type="EMBL" id="MBC8200233.1"/>
    </source>
</evidence>
<evidence type="ECO:0000256" key="7">
    <source>
        <dbReference type="ARBA" id="ARBA00023016"/>
    </source>
</evidence>
<comment type="caution">
    <text evidence="8">The sequence shown here is derived from an EMBL/GenBank/DDBJ whole genome shotgun (WGS) entry which is preliminary data.</text>
</comment>
<dbReference type="InterPro" id="IPR012933">
    <property type="entry name" value="HicA_mRNA_interferase"/>
</dbReference>
<evidence type="ECO:0000256" key="1">
    <source>
        <dbReference type="ARBA" id="ARBA00006620"/>
    </source>
</evidence>
<protein>
    <submittedName>
        <fullName evidence="8">Type II toxin-antitoxin system HicA family toxin</fullName>
    </submittedName>
</protein>
<evidence type="ECO:0000256" key="5">
    <source>
        <dbReference type="ARBA" id="ARBA00022801"/>
    </source>
</evidence>
<dbReference type="GO" id="GO:0016787">
    <property type="term" value="F:hydrolase activity"/>
    <property type="evidence" value="ECO:0007669"/>
    <property type="project" value="UniProtKB-KW"/>
</dbReference>
<evidence type="ECO:0000256" key="6">
    <source>
        <dbReference type="ARBA" id="ARBA00022884"/>
    </source>
</evidence>
<proteinExistence type="inferred from homology"/>
<dbReference type="InterPro" id="IPR038570">
    <property type="entry name" value="HicA_sf"/>
</dbReference>
<dbReference type="AlphaFoldDB" id="A0A8J6TCM8"/>
<keyword evidence="6" id="KW-0694">RNA-binding</keyword>
<dbReference type="GO" id="GO:0003729">
    <property type="term" value="F:mRNA binding"/>
    <property type="evidence" value="ECO:0007669"/>
    <property type="project" value="InterPro"/>
</dbReference>
<sequence length="86" mass="10064">MRKYDELVFQILRGMSDANIAFTDLVNLLKHLGFDMRIKGSHHIFRKDGVIEKVNLQKEGNKAKPYQVRQVRNIILKYKLGVMYNG</sequence>
<dbReference type="Gene3D" id="3.30.920.30">
    <property type="entry name" value="Hypothetical protein"/>
    <property type="match status" value="1"/>
</dbReference>
<dbReference type="GO" id="GO:0004519">
    <property type="term" value="F:endonuclease activity"/>
    <property type="evidence" value="ECO:0007669"/>
    <property type="project" value="UniProtKB-KW"/>
</dbReference>
<name>A0A8J6TCM8_9BACT</name>
<keyword evidence="4" id="KW-0255">Endonuclease</keyword>
<evidence type="ECO:0000256" key="2">
    <source>
        <dbReference type="ARBA" id="ARBA00022649"/>
    </source>
</evidence>
<keyword evidence="7" id="KW-0346">Stress response</keyword>
<dbReference type="EMBL" id="JACNLL010000087">
    <property type="protein sequence ID" value="MBC8200233.1"/>
    <property type="molecule type" value="Genomic_DNA"/>
</dbReference>